<dbReference type="GO" id="GO:0046872">
    <property type="term" value="F:metal ion binding"/>
    <property type="evidence" value="ECO:0007669"/>
    <property type="project" value="UniProtKB-KW"/>
</dbReference>
<proteinExistence type="inferred from homology"/>
<comment type="cofactor">
    <cofactor evidence="9">
        <name>iron-sulfur cluster</name>
        <dbReference type="ChEBI" id="CHEBI:30408"/>
    </cofactor>
</comment>
<evidence type="ECO:0000256" key="6">
    <source>
        <dbReference type="ARBA" id="ARBA00023014"/>
    </source>
</evidence>
<comment type="cofactor">
    <cofactor evidence="9">
        <name>Mg(2+)</name>
        <dbReference type="ChEBI" id="CHEBI:18420"/>
    </cofactor>
    <cofactor evidence="9">
        <name>Mn(2+)</name>
        <dbReference type="ChEBI" id="CHEBI:29035"/>
    </cofactor>
    <text evidence="9">Mg(2+) or Mn(2+) required for ssDNA cleavage activity.</text>
</comment>
<dbReference type="OrthoDB" id="9794720at2"/>
<dbReference type="GO" id="GO:0051607">
    <property type="term" value="P:defense response to virus"/>
    <property type="evidence" value="ECO:0007669"/>
    <property type="project" value="UniProtKB-KW"/>
</dbReference>
<dbReference type="GO" id="GO:0051536">
    <property type="term" value="F:iron-sulfur cluster binding"/>
    <property type="evidence" value="ECO:0007669"/>
    <property type="project" value="UniProtKB-KW"/>
</dbReference>
<dbReference type="EMBL" id="AP025739">
    <property type="protein sequence ID" value="BDI34140.1"/>
    <property type="molecule type" value="Genomic_DNA"/>
</dbReference>
<organism evidence="10 11">
    <name type="scientific">Capsulimonas corticalis</name>
    <dbReference type="NCBI Taxonomy" id="2219043"/>
    <lineage>
        <taxon>Bacteria</taxon>
        <taxon>Bacillati</taxon>
        <taxon>Armatimonadota</taxon>
        <taxon>Armatimonadia</taxon>
        <taxon>Capsulimonadales</taxon>
        <taxon>Capsulimonadaceae</taxon>
        <taxon>Capsulimonas</taxon>
    </lineage>
</organism>
<comment type="similarity">
    <text evidence="9">Belongs to the CRISPR-associated exonuclease Cas4 family.</text>
</comment>
<evidence type="ECO:0000256" key="8">
    <source>
        <dbReference type="ARBA" id="ARBA00023211"/>
    </source>
</evidence>
<accession>A0A402CWE8</accession>
<keyword evidence="1 9" id="KW-0540">Nuclease</keyword>
<keyword evidence="3 9" id="KW-0378">Hydrolase</keyword>
<evidence type="ECO:0000256" key="1">
    <source>
        <dbReference type="ARBA" id="ARBA00022722"/>
    </source>
</evidence>
<dbReference type="Gene3D" id="3.90.320.10">
    <property type="match status" value="1"/>
</dbReference>
<dbReference type="KEGG" id="ccot:CCAX7_61910"/>
<dbReference type="PANTHER" id="PTHR37168:SF1">
    <property type="entry name" value="CRISPR-ASSOCIATED EXONUCLEASE CAS4"/>
    <property type="match status" value="1"/>
</dbReference>
<name>A0A402CWE8_9BACT</name>
<dbReference type="AlphaFoldDB" id="A0A402CWE8"/>
<evidence type="ECO:0000256" key="7">
    <source>
        <dbReference type="ARBA" id="ARBA00023118"/>
    </source>
</evidence>
<evidence type="ECO:0000313" key="11">
    <source>
        <dbReference type="Proteomes" id="UP000287394"/>
    </source>
</evidence>
<keyword evidence="5 9" id="KW-0408">Iron</keyword>
<evidence type="ECO:0000256" key="3">
    <source>
        <dbReference type="ARBA" id="ARBA00022801"/>
    </source>
</evidence>
<protein>
    <recommendedName>
        <fullName evidence="9">CRISPR-associated exonuclease Cas4</fullName>
        <ecNumber evidence="9">3.1.12.1</ecNumber>
    </recommendedName>
</protein>
<evidence type="ECO:0000313" key="10">
    <source>
        <dbReference type="EMBL" id="BDI34140.1"/>
    </source>
</evidence>
<evidence type="ECO:0000256" key="9">
    <source>
        <dbReference type="RuleBase" id="RU365022"/>
    </source>
</evidence>
<evidence type="ECO:0000256" key="5">
    <source>
        <dbReference type="ARBA" id="ARBA00023004"/>
    </source>
</evidence>
<dbReference type="InterPro" id="IPR022765">
    <property type="entry name" value="Dna2/Cas4_DUF83"/>
</dbReference>
<dbReference type="GO" id="GO:0004527">
    <property type="term" value="F:exonuclease activity"/>
    <property type="evidence" value="ECO:0007669"/>
    <property type="project" value="UniProtKB-KW"/>
</dbReference>
<dbReference type="InterPro" id="IPR013343">
    <property type="entry name" value="CRISPR-assoc_prot_Cas4"/>
</dbReference>
<dbReference type="EC" id="3.1.12.1" evidence="9"/>
<gene>
    <name evidence="10" type="ORF">CCAX7_61910</name>
</gene>
<reference evidence="10 11" key="1">
    <citation type="journal article" date="2019" name="Int. J. Syst. Evol. Microbiol.">
        <title>Capsulimonas corticalis gen. nov., sp. nov., an aerobic capsulated bacterium, of a novel bacterial order, Capsulimonadales ord. nov., of the class Armatimonadia of the phylum Armatimonadetes.</title>
        <authorList>
            <person name="Li J."/>
            <person name="Kudo C."/>
            <person name="Tonouchi A."/>
        </authorList>
    </citation>
    <scope>NUCLEOTIDE SEQUENCE [LARGE SCALE GENOMIC DNA]</scope>
    <source>
        <strain evidence="10 11">AX-7</strain>
    </source>
</reference>
<dbReference type="Proteomes" id="UP000287394">
    <property type="component" value="Chromosome"/>
</dbReference>
<keyword evidence="4 9" id="KW-0269">Exonuclease</keyword>
<keyword evidence="2 9" id="KW-0479">Metal-binding</keyword>
<dbReference type="InterPro" id="IPR011604">
    <property type="entry name" value="PDDEXK-like_dom_sf"/>
</dbReference>
<keyword evidence="8 9" id="KW-0464">Manganese</keyword>
<evidence type="ECO:0000256" key="4">
    <source>
        <dbReference type="ARBA" id="ARBA00022839"/>
    </source>
</evidence>
<dbReference type="RefSeq" id="WP_119321683.1">
    <property type="nucleotide sequence ID" value="NZ_AP025739.1"/>
</dbReference>
<keyword evidence="6 9" id="KW-0411">Iron-sulfur</keyword>
<keyword evidence="11" id="KW-1185">Reference proteome</keyword>
<dbReference type="Pfam" id="PF01930">
    <property type="entry name" value="Cas_Cas4"/>
    <property type="match status" value="1"/>
</dbReference>
<dbReference type="NCBIfam" id="TIGR00372">
    <property type="entry name" value="cas4"/>
    <property type="match status" value="1"/>
</dbReference>
<keyword evidence="7 9" id="KW-0051">Antiviral defense</keyword>
<sequence>MTSIPPFPNTPLTGTEVHYYALCPRKLWWFSHGMEQEHVTGGTGHENVEIGTQLHRDSYAGRGQREVMIDGLLRIDFTEDGKIHEIKKSRGGERAAQMQVLYYLWYLKHEKGVVTTAVIDYPKERRRLDITLTPARESEVEEAIAAAQAVKELPRPPHVPAPMPLCKNCAYQDLCWG</sequence>
<comment type="function">
    <text evidence="9">CRISPR (clustered regularly interspaced short palindromic repeat) is an adaptive immune system that provides protection against mobile genetic elements (viruses, transposable elements and conjugative plasmids). CRISPR clusters contain sequences complementary to antecedent mobile elements and target invading nucleic acids. CRISPR clusters are transcribed and processed into CRISPR RNA (crRNA).</text>
</comment>
<dbReference type="PANTHER" id="PTHR37168">
    <property type="entry name" value="CRISPR-ASSOCIATED EXONUCLEASE CAS4"/>
    <property type="match status" value="1"/>
</dbReference>
<evidence type="ECO:0000256" key="2">
    <source>
        <dbReference type="ARBA" id="ARBA00022723"/>
    </source>
</evidence>